<protein>
    <submittedName>
        <fullName evidence="1">Uncharacterized protein</fullName>
    </submittedName>
</protein>
<reference evidence="1" key="1">
    <citation type="submission" date="2022-08" db="EMBL/GenBank/DDBJ databases">
        <title>Genome Sequence of Lecanicillium fungicola.</title>
        <authorList>
            <person name="Buettner E."/>
        </authorList>
    </citation>
    <scope>NUCLEOTIDE SEQUENCE</scope>
    <source>
        <strain evidence="1">Babe33</strain>
    </source>
</reference>
<dbReference type="EMBL" id="JANJQO010000097">
    <property type="protein sequence ID" value="KAJ2982032.1"/>
    <property type="molecule type" value="Genomic_DNA"/>
</dbReference>
<proteinExistence type="predicted"/>
<evidence type="ECO:0000313" key="1">
    <source>
        <dbReference type="EMBL" id="KAJ2982032.1"/>
    </source>
</evidence>
<evidence type="ECO:0000313" key="2">
    <source>
        <dbReference type="Proteomes" id="UP001143910"/>
    </source>
</evidence>
<accession>A0ACC1NRW8</accession>
<keyword evidence="2" id="KW-1185">Reference proteome</keyword>
<organism evidence="1 2">
    <name type="scientific">Zarea fungicola</name>
    <dbReference type="NCBI Taxonomy" id="93591"/>
    <lineage>
        <taxon>Eukaryota</taxon>
        <taxon>Fungi</taxon>
        <taxon>Dikarya</taxon>
        <taxon>Ascomycota</taxon>
        <taxon>Pezizomycotina</taxon>
        <taxon>Sordariomycetes</taxon>
        <taxon>Hypocreomycetidae</taxon>
        <taxon>Hypocreales</taxon>
        <taxon>Cordycipitaceae</taxon>
        <taxon>Zarea</taxon>
    </lineage>
</organism>
<comment type="caution">
    <text evidence="1">The sequence shown here is derived from an EMBL/GenBank/DDBJ whole genome shotgun (WGS) entry which is preliminary data.</text>
</comment>
<dbReference type="Proteomes" id="UP001143910">
    <property type="component" value="Unassembled WGS sequence"/>
</dbReference>
<sequence length="117" mass="11955">MKFSLISGAVVLSAGLATAAPIGIENREINPGGFPLASLIAKISPQLADALQQATATFFQGGDAILNTPIDAVDGVTSKNAAKGLTGTLANIPKTFMGLLSSLFKVFVPQQSRQPAS</sequence>
<gene>
    <name evidence="1" type="ORF">NQ176_g1657</name>
</gene>
<name>A0ACC1NRW8_9HYPO</name>